<evidence type="ECO:0000313" key="1">
    <source>
        <dbReference type="EMBL" id="GIJ63266.1"/>
    </source>
</evidence>
<dbReference type="Proteomes" id="UP000612585">
    <property type="component" value="Unassembled WGS sequence"/>
</dbReference>
<keyword evidence="2" id="KW-1185">Reference proteome</keyword>
<protein>
    <submittedName>
        <fullName evidence="1">Uncharacterized protein</fullName>
    </submittedName>
</protein>
<proteinExistence type="predicted"/>
<name>A0A8J4E6B9_9ACTN</name>
<dbReference type="AlphaFoldDB" id="A0A8J4E6B9"/>
<accession>A0A8J4E6B9</accession>
<dbReference type="EMBL" id="BOPG01000090">
    <property type="protein sequence ID" value="GIJ63266.1"/>
    <property type="molecule type" value="Genomic_DNA"/>
</dbReference>
<sequence>MAGMATVTMLPSRMIMRVAEARTPSAVFLLTGVTVADSSVADDPLVTLVALLPPSPLSPLAVGAVRLWTAARERGSSYTP</sequence>
<reference evidence="1" key="1">
    <citation type="submission" date="2021-01" db="EMBL/GenBank/DDBJ databases">
        <title>Whole genome shotgun sequence of Virgisporangium aurantiacum NBRC 16421.</title>
        <authorList>
            <person name="Komaki H."/>
            <person name="Tamura T."/>
        </authorList>
    </citation>
    <scope>NUCLEOTIDE SEQUENCE</scope>
    <source>
        <strain evidence="1">NBRC 16421</strain>
    </source>
</reference>
<gene>
    <name evidence="1" type="ORF">Vau01_107820</name>
</gene>
<organism evidence="1 2">
    <name type="scientific">Virgisporangium aurantiacum</name>
    <dbReference type="NCBI Taxonomy" id="175570"/>
    <lineage>
        <taxon>Bacteria</taxon>
        <taxon>Bacillati</taxon>
        <taxon>Actinomycetota</taxon>
        <taxon>Actinomycetes</taxon>
        <taxon>Micromonosporales</taxon>
        <taxon>Micromonosporaceae</taxon>
        <taxon>Virgisporangium</taxon>
    </lineage>
</organism>
<evidence type="ECO:0000313" key="2">
    <source>
        <dbReference type="Proteomes" id="UP000612585"/>
    </source>
</evidence>
<comment type="caution">
    <text evidence="1">The sequence shown here is derived from an EMBL/GenBank/DDBJ whole genome shotgun (WGS) entry which is preliminary data.</text>
</comment>